<feature type="signal peptide" evidence="1">
    <location>
        <begin position="1"/>
        <end position="20"/>
    </location>
</feature>
<dbReference type="AlphaFoldDB" id="A0A7Y4H617"/>
<accession>A0A7Y4H617</accession>
<name>A0A7Y4H617_9BRAD</name>
<organism evidence="2 3">
    <name type="scientific">Bradyrhizobium archetypum</name>
    <dbReference type="NCBI Taxonomy" id="2721160"/>
    <lineage>
        <taxon>Bacteria</taxon>
        <taxon>Pseudomonadati</taxon>
        <taxon>Pseudomonadota</taxon>
        <taxon>Alphaproteobacteria</taxon>
        <taxon>Hyphomicrobiales</taxon>
        <taxon>Nitrobacteraceae</taxon>
        <taxon>Bradyrhizobium</taxon>
    </lineage>
</organism>
<evidence type="ECO:0000313" key="2">
    <source>
        <dbReference type="EMBL" id="NOJ48170.1"/>
    </source>
</evidence>
<dbReference type="RefSeq" id="WP_171711036.1">
    <property type="nucleotide sequence ID" value="NZ_JAAVLW010000005.1"/>
</dbReference>
<protein>
    <submittedName>
        <fullName evidence="2">Uncharacterized protein</fullName>
    </submittedName>
</protein>
<gene>
    <name evidence="2" type="ORF">HCN50_18285</name>
</gene>
<proteinExistence type="predicted"/>
<keyword evidence="3" id="KW-1185">Reference proteome</keyword>
<dbReference type="Proteomes" id="UP000528734">
    <property type="component" value="Unassembled WGS sequence"/>
</dbReference>
<reference evidence="2 3" key="1">
    <citation type="submission" date="2020-03" db="EMBL/GenBank/DDBJ databases">
        <title>Bradyrhizobium diversity isolated from nodules of Muelleranthus trifoliolatus.</title>
        <authorList>
            <person name="Klepa M."/>
            <person name="Helene L."/>
            <person name="Hungria M."/>
        </authorList>
    </citation>
    <scope>NUCLEOTIDE SEQUENCE [LARGE SCALE GENOMIC DNA]</scope>
    <source>
        <strain evidence="2 3">WSM 1744</strain>
    </source>
</reference>
<dbReference type="EMBL" id="JAAVLW010000005">
    <property type="protein sequence ID" value="NOJ48170.1"/>
    <property type="molecule type" value="Genomic_DNA"/>
</dbReference>
<evidence type="ECO:0000256" key="1">
    <source>
        <dbReference type="SAM" id="SignalP"/>
    </source>
</evidence>
<keyword evidence="1" id="KW-0732">Signal</keyword>
<feature type="chain" id="PRO_5031474992" evidence="1">
    <location>
        <begin position="21"/>
        <end position="50"/>
    </location>
</feature>
<evidence type="ECO:0000313" key="3">
    <source>
        <dbReference type="Proteomes" id="UP000528734"/>
    </source>
</evidence>
<sequence length="50" mass="5081">MRTISFILAFAFVLAGPSMAGSSDQSLPGVGTFTYNGSPVAAQTMVLAAK</sequence>
<comment type="caution">
    <text evidence="2">The sequence shown here is derived from an EMBL/GenBank/DDBJ whole genome shotgun (WGS) entry which is preliminary data.</text>
</comment>